<feature type="non-terminal residue" evidence="3">
    <location>
        <position position="1"/>
    </location>
</feature>
<dbReference type="EMBL" id="JAHWGI010001301">
    <property type="protein sequence ID" value="KAK3927919.1"/>
    <property type="molecule type" value="Genomic_DNA"/>
</dbReference>
<organism evidence="3 4">
    <name type="scientific">Frankliniella fusca</name>
    <dbReference type="NCBI Taxonomy" id="407009"/>
    <lineage>
        <taxon>Eukaryota</taxon>
        <taxon>Metazoa</taxon>
        <taxon>Ecdysozoa</taxon>
        <taxon>Arthropoda</taxon>
        <taxon>Hexapoda</taxon>
        <taxon>Insecta</taxon>
        <taxon>Pterygota</taxon>
        <taxon>Neoptera</taxon>
        <taxon>Paraneoptera</taxon>
        <taxon>Thysanoptera</taxon>
        <taxon>Terebrantia</taxon>
        <taxon>Thripoidea</taxon>
        <taxon>Thripidae</taxon>
        <taxon>Frankliniella</taxon>
    </lineage>
</organism>
<name>A0AAE1LR79_9NEOP</name>
<keyword evidence="2" id="KW-1133">Transmembrane helix</keyword>
<keyword evidence="2" id="KW-0472">Membrane</keyword>
<evidence type="ECO:0000313" key="3">
    <source>
        <dbReference type="EMBL" id="KAK3927919.1"/>
    </source>
</evidence>
<sequence length="235" mass="25498">MAMRPAHAQPSPTLPRLTVVRGVVVGRAAQPEAGQAQRPPTTRYSWSSISNTVADGWWMVQTTVRPWRASRRSTPTHCLVVDESRPLVGSSKNMTGGLLSSSRAVASRLSCPPDSLDVMVSRCSSSPSEYSTSSICARGPGKKKIALSKYSYFRKVLTATRVFFFLVLLAAFAAHLWSPAAQLEHGRDVHGLGHAPYNHLPLTKSKESTASQSQDSFKDSKRGGIHIGKSSTDYS</sequence>
<dbReference type="Proteomes" id="UP001219518">
    <property type="component" value="Unassembled WGS sequence"/>
</dbReference>
<proteinExistence type="predicted"/>
<dbReference type="AntiFam" id="ANF00062">
    <property type="entry name" value="Shadow ORF (opposite ABC transporter protein)"/>
</dbReference>
<accession>A0AAE1LR79</accession>
<evidence type="ECO:0000256" key="1">
    <source>
        <dbReference type="SAM" id="MobiDB-lite"/>
    </source>
</evidence>
<evidence type="ECO:0000256" key="2">
    <source>
        <dbReference type="SAM" id="Phobius"/>
    </source>
</evidence>
<keyword evidence="4" id="KW-1185">Reference proteome</keyword>
<dbReference type="AlphaFoldDB" id="A0AAE1LR79"/>
<reference evidence="3" key="1">
    <citation type="submission" date="2021-07" db="EMBL/GenBank/DDBJ databases">
        <authorList>
            <person name="Catto M.A."/>
            <person name="Jacobson A."/>
            <person name="Kennedy G."/>
            <person name="Labadie P."/>
            <person name="Hunt B.G."/>
            <person name="Srinivasan R."/>
        </authorList>
    </citation>
    <scope>NUCLEOTIDE SEQUENCE</scope>
    <source>
        <strain evidence="3">PL_HMW_Pooled</strain>
        <tissue evidence="3">Head</tissue>
    </source>
</reference>
<reference evidence="3" key="2">
    <citation type="journal article" date="2023" name="BMC Genomics">
        <title>Pest status, molecular evolution, and epigenetic factors derived from the genome assembly of Frankliniella fusca, a thysanopteran phytovirus vector.</title>
        <authorList>
            <person name="Catto M.A."/>
            <person name="Labadie P.E."/>
            <person name="Jacobson A.L."/>
            <person name="Kennedy G.G."/>
            <person name="Srinivasan R."/>
            <person name="Hunt B.G."/>
        </authorList>
    </citation>
    <scope>NUCLEOTIDE SEQUENCE</scope>
    <source>
        <strain evidence="3">PL_HMW_Pooled</strain>
    </source>
</reference>
<feature type="region of interest" description="Disordered" evidence="1">
    <location>
        <begin position="204"/>
        <end position="235"/>
    </location>
</feature>
<gene>
    <name evidence="3" type="ORF">KUF71_016204</name>
</gene>
<comment type="caution">
    <text evidence="3">The sequence shown here is derived from an EMBL/GenBank/DDBJ whole genome shotgun (WGS) entry which is preliminary data.</text>
</comment>
<feature type="transmembrane region" description="Helical" evidence="2">
    <location>
        <begin position="152"/>
        <end position="177"/>
    </location>
</feature>
<keyword evidence="2" id="KW-0812">Transmembrane</keyword>
<evidence type="ECO:0000313" key="4">
    <source>
        <dbReference type="Proteomes" id="UP001219518"/>
    </source>
</evidence>
<protein>
    <submittedName>
        <fullName evidence="3">Chromosome partition protein Smc</fullName>
    </submittedName>
</protein>